<evidence type="ECO:0000313" key="2">
    <source>
        <dbReference type="EMBL" id="KAJ2802317.1"/>
    </source>
</evidence>
<keyword evidence="3" id="KW-1185">Reference proteome</keyword>
<comment type="caution">
    <text evidence="2">The sequence shown here is derived from an EMBL/GenBank/DDBJ whole genome shotgun (WGS) entry which is preliminary data.</text>
</comment>
<dbReference type="PANTHER" id="PTHR31596:SF1">
    <property type="entry name" value="T-CELL ACTIVATION INHIBITOR, MITOCHONDRIAL"/>
    <property type="match status" value="1"/>
</dbReference>
<dbReference type="PANTHER" id="PTHR31596">
    <property type="entry name" value="T-CELL ACTIVATION INHIBITOR, MITOCHONDRIAL"/>
    <property type="match status" value="1"/>
</dbReference>
<dbReference type="OrthoDB" id="2097874at2759"/>
<evidence type="ECO:0000313" key="3">
    <source>
        <dbReference type="Proteomes" id="UP001140094"/>
    </source>
</evidence>
<dbReference type="InterPro" id="IPR027986">
    <property type="entry name" value="TCAIM"/>
</dbReference>
<gene>
    <name evidence="2" type="ORF">H4R20_003327</name>
</gene>
<feature type="domain" description="DUF4460" evidence="1">
    <location>
        <begin position="9"/>
        <end position="77"/>
    </location>
</feature>
<dbReference type="InterPro" id="IPR028031">
    <property type="entry name" value="DUF4460"/>
</dbReference>
<reference evidence="2" key="1">
    <citation type="submission" date="2022-07" db="EMBL/GenBank/DDBJ databases">
        <title>Phylogenomic reconstructions and comparative analyses of Kickxellomycotina fungi.</title>
        <authorList>
            <person name="Reynolds N.K."/>
            <person name="Stajich J.E."/>
            <person name="Barry K."/>
            <person name="Grigoriev I.V."/>
            <person name="Crous P."/>
            <person name="Smith M.E."/>
        </authorList>
    </citation>
    <scope>NUCLEOTIDE SEQUENCE</scope>
    <source>
        <strain evidence="2">NRRL 1565</strain>
    </source>
</reference>
<dbReference type="Pfam" id="PF14687">
    <property type="entry name" value="DUF4460"/>
    <property type="match status" value="1"/>
</dbReference>
<evidence type="ECO:0000259" key="1">
    <source>
        <dbReference type="Pfam" id="PF14687"/>
    </source>
</evidence>
<sequence>MDTTRLQAVVKPLLHAVLKRVHPDFFARQPTAKNTNHRSVQRLQGLLAPILTSKAATESTERRHELTHGPLEFVTRDSGIPQQTVTFAFNQQRTQSMAELQVQRTRDLLGLCKALGIEAAPEAQKEIEELFRQAGPQPACALSADAVARLRAARAREARQNYARKRELSDFRASLLAGLRKSTWSPIMGAAKAAEPKLDRGKLFFASEIKPGRYMDVVQRLESQLHELDYSRWCMLPIMVVESWKSAFSGGRTRYPGFVLLEYLEHVQILH</sequence>
<accession>A0A9W8LRI0</accession>
<dbReference type="Proteomes" id="UP001140094">
    <property type="component" value="Unassembled WGS sequence"/>
</dbReference>
<organism evidence="2 3">
    <name type="scientific">Coemansia guatemalensis</name>
    <dbReference type="NCBI Taxonomy" id="2761395"/>
    <lineage>
        <taxon>Eukaryota</taxon>
        <taxon>Fungi</taxon>
        <taxon>Fungi incertae sedis</taxon>
        <taxon>Zoopagomycota</taxon>
        <taxon>Kickxellomycotina</taxon>
        <taxon>Kickxellomycetes</taxon>
        <taxon>Kickxellales</taxon>
        <taxon>Kickxellaceae</taxon>
        <taxon>Coemansia</taxon>
    </lineage>
</organism>
<proteinExistence type="predicted"/>
<protein>
    <recommendedName>
        <fullName evidence="1">DUF4460 domain-containing protein</fullName>
    </recommendedName>
</protein>
<dbReference type="GO" id="GO:0005739">
    <property type="term" value="C:mitochondrion"/>
    <property type="evidence" value="ECO:0007669"/>
    <property type="project" value="TreeGrafter"/>
</dbReference>
<name>A0A9W8LRI0_9FUNG</name>
<dbReference type="AlphaFoldDB" id="A0A9W8LRI0"/>
<dbReference type="EMBL" id="JANBUO010000679">
    <property type="protein sequence ID" value="KAJ2802317.1"/>
    <property type="molecule type" value="Genomic_DNA"/>
</dbReference>